<dbReference type="GO" id="GO:0004674">
    <property type="term" value="F:protein serine/threonine kinase activity"/>
    <property type="evidence" value="ECO:0007669"/>
    <property type="project" value="TreeGrafter"/>
</dbReference>
<evidence type="ECO:0000259" key="2">
    <source>
        <dbReference type="PROSITE" id="PS50011"/>
    </source>
</evidence>
<dbReference type="PANTHER" id="PTHR44329:SF140">
    <property type="entry name" value="INACTIVE PROTEIN TYROSINE KINASE PTKL"/>
    <property type="match status" value="1"/>
</dbReference>
<keyword evidence="4" id="KW-1185">Reference proteome</keyword>
<dbReference type="InterPro" id="IPR051681">
    <property type="entry name" value="Ser/Thr_Kinases-Pseudokinases"/>
</dbReference>
<dbReference type="AlphaFoldDB" id="B6ACJ6"/>
<dbReference type="OrthoDB" id="339325at2759"/>
<dbReference type="PANTHER" id="PTHR44329">
    <property type="entry name" value="SERINE/THREONINE-PROTEIN KINASE TNNI3K-RELATED"/>
    <property type="match status" value="1"/>
</dbReference>
<evidence type="ECO:0000256" key="1">
    <source>
        <dbReference type="SAM" id="MobiDB-lite"/>
    </source>
</evidence>
<dbReference type="InterPro" id="IPR011009">
    <property type="entry name" value="Kinase-like_dom_sf"/>
</dbReference>
<dbReference type="EMBL" id="DS989728">
    <property type="protein sequence ID" value="EEA05850.1"/>
    <property type="molecule type" value="Genomic_DNA"/>
</dbReference>
<dbReference type="InterPro" id="IPR000719">
    <property type="entry name" value="Prot_kinase_dom"/>
</dbReference>
<evidence type="ECO:0000313" key="4">
    <source>
        <dbReference type="Proteomes" id="UP000001460"/>
    </source>
</evidence>
<dbReference type="Pfam" id="PF07714">
    <property type="entry name" value="PK_Tyr_Ser-Thr"/>
    <property type="match status" value="1"/>
</dbReference>
<dbReference type="RefSeq" id="XP_002140199.1">
    <property type="nucleotide sequence ID" value="XM_002140163.1"/>
</dbReference>
<feature type="compositionally biased region" description="Polar residues" evidence="1">
    <location>
        <begin position="16"/>
        <end position="28"/>
    </location>
</feature>
<gene>
    <name evidence="3" type="ORF">CMU_015980</name>
</gene>
<dbReference type="Gene3D" id="1.10.510.10">
    <property type="entry name" value="Transferase(Phosphotransferase) domain 1"/>
    <property type="match status" value="2"/>
</dbReference>
<dbReference type="SUPFAM" id="SSF47769">
    <property type="entry name" value="SAM/Pointed domain"/>
    <property type="match status" value="1"/>
</dbReference>
<dbReference type="Proteomes" id="UP000001460">
    <property type="component" value="Unassembled WGS sequence"/>
</dbReference>
<feature type="domain" description="Protein kinase" evidence="2">
    <location>
        <begin position="369"/>
        <end position="776"/>
    </location>
</feature>
<organism evidence="3 4">
    <name type="scientific">Cryptosporidium muris (strain RN66)</name>
    <dbReference type="NCBI Taxonomy" id="441375"/>
    <lineage>
        <taxon>Eukaryota</taxon>
        <taxon>Sar</taxon>
        <taxon>Alveolata</taxon>
        <taxon>Apicomplexa</taxon>
        <taxon>Conoidasida</taxon>
        <taxon>Coccidia</taxon>
        <taxon>Eucoccidiorida</taxon>
        <taxon>Eimeriorina</taxon>
        <taxon>Cryptosporidiidae</taxon>
        <taxon>Cryptosporidium</taxon>
    </lineage>
</organism>
<dbReference type="Gene3D" id="1.10.150.50">
    <property type="entry name" value="Transcription Factor, Ets-1"/>
    <property type="match status" value="1"/>
</dbReference>
<dbReference type="VEuPathDB" id="CryptoDB:CMU_015980"/>
<dbReference type="SUPFAM" id="SSF56112">
    <property type="entry name" value="Protein kinase-like (PK-like)"/>
    <property type="match status" value="1"/>
</dbReference>
<dbReference type="InterPro" id="IPR013761">
    <property type="entry name" value="SAM/pointed_sf"/>
</dbReference>
<accession>B6ACJ6</accession>
<dbReference type="eggNOG" id="KOG0192">
    <property type="taxonomic scope" value="Eukaryota"/>
</dbReference>
<protein>
    <submittedName>
        <fullName evidence="3">SAM domain-containing protein</fullName>
    </submittedName>
</protein>
<dbReference type="SUPFAM" id="SSF82185">
    <property type="entry name" value="Histone H3 K4-specific methyltransferase SET7/9 N-terminal domain"/>
    <property type="match status" value="1"/>
</dbReference>
<dbReference type="GO" id="GO:0005524">
    <property type="term" value="F:ATP binding"/>
    <property type="evidence" value="ECO:0007669"/>
    <property type="project" value="InterPro"/>
</dbReference>
<dbReference type="InterPro" id="IPR001245">
    <property type="entry name" value="Ser-Thr/Tyr_kinase_cat_dom"/>
</dbReference>
<dbReference type="InterPro" id="IPR001660">
    <property type="entry name" value="SAM"/>
</dbReference>
<sequence length="809" mass="92407">MGTTESYCKKPEESVISKNTHNKSPNGSNKDVLFFSNGDVYVGISNYKNLPHTEGSIAIYFSNKDYSRYIGPFEHGKRSGQGSLILASGDIYHVVYRYGTLSKKTLIGAFRLPRVVEDSLLNSENHDKLSRCDTRISPGLIPQVIESWNSRMHTMDLHNSDINCYINNQTQPNSINTINSEKSNKLRKLSQSEPLLIELLEATGLSQYISILENEDITLAYLLMSPTLVNPRLIRDTLGIIPLGHRLKFMNCIKAFRMCHSQTVLPNPLFTKQGDSIKDCMHTNHENELIGDRINHINKRQTHLIPEPLVRIPNFSTYPGLIIPFEQLRFVRRLRRTDTPCYCSQNRTNYFKDEVILPRNKKICIDSDLKFSKDMHNMENSITHLSYDSSCFYLGRWLGKDVAIKVFRGKLHQPYLWESTCRLLWSLRHPSLVLILGFSYSQPDIHCVVTEYIPNGSLHRLLYKEFCLCLSNCRWDKNISNQCKPRLERPPFFYLKRDFNANQDININNNINISRNYNNSNFNTPKYDDDHISNISHTIVDIPLGLPMPTCLLIARGIATGCLYLKQRGLYHLNLKPSNVLLDENLTVKLADVGHVLLEASFALPEGVRTSEKLSRNELDIIFSESDFANDSDSENQFLGLPRNLPRFSASVILNYLSPELLRAPFPTLEAARLFLQGADECQYLDSYALGLLLWEMLNGQPPFAGLTNLQIQACVGYSGATLDMFPLSKIADYSLIVQLINKCCSFQSLDNHIQGSQQTNKRLTMNQILGKLILLQQTVSSIPNNNTSNNLYFISYHACRLYPLRKMY</sequence>
<name>B6ACJ6_CRYMR</name>
<dbReference type="Pfam" id="PF07647">
    <property type="entry name" value="SAM_2"/>
    <property type="match status" value="1"/>
</dbReference>
<evidence type="ECO:0000313" key="3">
    <source>
        <dbReference type="EMBL" id="EEA05850.1"/>
    </source>
</evidence>
<reference evidence="3" key="1">
    <citation type="submission" date="2008-06" db="EMBL/GenBank/DDBJ databases">
        <authorList>
            <person name="Lorenzi H."/>
            <person name="Inman J."/>
            <person name="Miller J."/>
            <person name="Schobel S."/>
            <person name="Amedeo P."/>
            <person name="Caler E.V."/>
            <person name="da Silva J."/>
        </authorList>
    </citation>
    <scope>NUCLEOTIDE SEQUENCE [LARGE SCALE GENOMIC DNA]</scope>
    <source>
        <strain evidence="3">RN66</strain>
    </source>
</reference>
<dbReference type="PROSITE" id="PS50011">
    <property type="entry name" value="PROTEIN_KINASE_DOM"/>
    <property type="match status" value="1"/>
</dbReference>
<dbReference type="GeneID" id="6995476"/>
<dbReference type="STRING" id="441375.B6ACJ6"/>
<feature type="region of interest" description="Disordered" evidence="1">
    <location>
        <begin position="1"/>
        <end position="28"/>
    </location>
</feature>
<proteinExistence type="predicted"/>